<dbReference type="EMBL" id="HACA01010045">
    <property type="protein sequence ID" value="CDW27406.1"/>
    <property type="molecule type" value="Transcribed_RNA"/>
</dbReference>
<sequence>MRWCLLLTDRTLSILWTRSRFTGKK</sequence>
<accession>A0A0K2TPU2</accession>
<proteinExistence type="predicted"/>
<dbReference type="AlphaFoldDB" id="A0A0K2TPU2"/>
<reference evidence="1" key="1">
    <citation type="submission" date="2014-05" db="EMBL/GenBank/DDBJ databases">
        <authorList>
            <person name="Chronopoulou M."/>
        </authorList>
    </citation>
    <scope>NUCLEOTIDE SEQUENCE</scope>
    <source>
        <tissue evidence="1">Whole organism</tissue>
    </source>
</reference>
<organism evidence="1">
    <name type="scientific">Lepeophtheirus salmonis</name>
    <name type="common">Salmon louse</name>
    <name type="synonym">Caligus salmonis</name>
    <dbReference type="NCBI Taxonomy" id="72036"/>
    <lineage>
        <taxon>Eukaryota</taxon>
        <taxon>Metazoa</taxon>
        <taxon>Ecdysozoa</taxon>
        <taxon>Arthropoda</taxon>
        <taxon>Crustacea</taxon>
        <taxon>Multicrustacea</taxon>
        <taxon>Hexanauplia</taxon>
        <taxon>Copepoda</taxon>
        <taxon>Siphonostomatoida</taxon>
        <taxon>Caligidae</taxon>
        <taxon>Lepeophtheirus</taxon>
    </lineage>
</organism>
<name>A0A0K2TPU2_LEPSM</name>
<protein>
    <submittedName>
        <fullName evidence="1">Uncharacterized protein</fullName>
    </submittedName>
</protein>
<evidence type="ECO:0000313" key="1">
    <source>
        <dbReference type="EMBL" id="CDW27406.1"/>
    </source>
</evidence>